<dbReference type="EMBL" id="AMQM01005837">
    <property type="status" value="NOT_ANNOTATED_CDS"/>
    <property type="molecule type" value="Genomic_DNA"/>
</dbReference>
<dbReference type="EC" id="6.1.1.10" evidence="3"/>
<dbReference type="KEGG" id="hro:HELRODRAFT_176772"/>
<dbReference type="Gene3D" id="3.40.50.620">
    <property type="entry name" value="HUPs"/>
    <property type="match status" value="2"/>
</dbReference>
<evidence type="ECO:0000259" key="14">
    <source>
        <dbReference type="PROSITE" id="PS51185"/>
    </source>
</evidence>
<evidence type="ECO:0000256" key="8">
    <source>
        <dbReference type="ARBA" id="ARBA00022917"/>
    </source>
</evidence>
<dbReference type="Gene3D" id="1.10.730.10">
    <property type="entry name" value="Isoleucyl-tRNA Synthetase, Domain 1"/>
    <property type="match status" value="1"/>
</dbReference>
<evidence type="ECO:0000256" key="4">
    <source>
        <dbReference type="ARBA" id="ARBA00018335"/>
    </source>
</evidence>
<dbReference type="CTD" id="20205964"/>
<evidence type="ECO:0000313" key="17">
    <source>
        <dbReference type="Proteomes" id="UP000015101"/>
    </source>
</evidence>
<dbReference type="InterPro" id="IPR000738">
    <property type="entry name" value="WHEP-TRS_dom"/>
</dbReference>
<dbReference type="CDD" id="cd01200">
    <property type="entry name" value="WHEPGMRS_RNA"/>
    <property type="match status" value="1"/>
</dbReference>
<dbReference type="PROSITE" id="PS00762">
    <property type="entry name" value="WHEP_TRS_1"/>
    <property type="match status" value="1"/>
</dbReference>
<dbReference type="Gene3D" id="2.20.28.20">
    <property type="entry name" value="Methionyl-tRNA synthetase, Zn-domain"/>
    <property type="match status" value="1"/>
</dbReference>
<reference evidence="17" key="1">
    <citation type="submission" date="2012-12" db="EMBL/GenBank/DDBJ databases">
        <authorList>
            <person name="Hellsten U."/>
            <person name="Grimwood J."/>
            <person name="Chapman J.A."/>
            <person name="Shapiro H."/>
            <person name="Aerts A."/>
            <person name="Otillar R.P."/>
            <person name="Terry A.Y."/>
            <person name="Boore J.L."/>
            <person name="Simakov O."/>
            <person name="Marletaz F."/>
            <person name="Cho S.-J."/>
            <person name="Edsinger-Gonzales E."/>
            <person name="Havlak P."/>
            <person name="Kuo D.-H."/>
            <person name="Larsson T."/>
            <person name="Lv J."/>
            <person name="Arendt D."/>
            <person name="Savage R."/>
            <person name="Osoegawa K."/>
            <person name="de Jong P."/>
            <person name="Lindberg D.R."/>
            <person name="Seaver E.C."/>
            <person name="Weisblat D.A."/>
            <person name="Putnam N.H."/>
            <person name="Grigoriev I.V."/>
            <person name="Rokhsar D.S."/>
        </authorList>
    </citation>
    <scope>NUCLEOTIDE SEQUENCE</scope>
</reference>
<dbReference type="InterPro" id="IPR001412">
    <property type="entry name" value="aa-tRNA-synth_I_CS"/>
</dbReference>
<dbReference type="InterPro" id="IPR009080">
    <property type="entry name" value="tRNAsynth_Ia_anticodon-bd"/>
</dbReference>
<keyword evidence="9 12" id="KW-0030">Aminoacyl-tRNA synthetase</keyword>
<evidence type="ECO:0000256" key="3">
    <source>
        <dbReference type="ARBA" id="ARBA00012838"/>
    </source>
</evidence>
<organism evidence="16 17">
    <name type="scientific">Helobdella robusta</name>
    <name type="common">Californian leech</name>
    <dbReference type="NCBI Taxonomy" id="6412"/>
    <lineage>
        <taxon>Eukaryota</taxon>
        <taxon>Metazoa</taxon>
        <taxon>Spiralia</taxon>
        <taxon>Lophotrochozoa</taxon>
        <taxon>Annelida</taxon>
        <taxon>Clitellata</taxon>
        <taxon>Hirudinea</taxon>
        <taxon>Rhynchobdellida</taxon>
        <taxon>Glossiphoniidae</taxon>
        <taxon>Helobdella</taxon>
    </lineage>
</organism>
<dbReference type="FunCoup" id="T1FAW5">
    <property type="interactions" value="1472"/>
</dbReference>
<dbReference type="PRINTS" id="PR01041">
    <property type="entry name" value="TRNASYNTHMET"/>
</dbReference>
<dbReference type="InterPro" id="IPR015413">
    <property type="entry name" value="Methionyl/Leucyl_tRNA_Synth"/>
</dbReference>
<dbReference type="EMBL" id="KB097106">
    <property type="protein sequence ID" value="ESN99607.1"/>
    <property type="molecule type" value="Genomic_DNA"/>
</dbReference>
<dbReference type="InterPro" id="IPR041872">
    <property type="entry name" value="Anticodon_Met"/>
</dbReference>
<dbReference type="SUPFAM" id="SSF47323">
    <property type="entry name" value="Anticodon-binding domain of a subclass of class I aminoacyl-tRNA synthetases"/>
    <property type="match status" value="1"/>
</dbReference>
<dbReference type="NCBIfam" id="TIGR00398">
    <property type="entry name" value="metG"/>
    <property type="match status" value="1"/>
</dbReference>
<sequence length="772" mass="87085">MEGHKNINSDILVSPPVRVSPGNITPSEMKLYLEKGNLESCKVFLAYKLSQPLVHQTLLTHAGPSSTFTDESLADLKNILLESNKFLSNKKDLANHCTNPNVLTLSEMNIDAKDRGHVHSSTPTTEPNASDEELKFLSDIFENSAESSCPTKLRRKRTAPILPHEGDHNLLVTSALPYVNNVPHLGNIIGCVLSSDVFVRYARLRDYNVLFVCGTDEYGTATEAKALEEGLTPKQICDKYHEVHKSIYDWFDISFDRFGRTTNRHQTKIAQDIFWDLYNNGYILKDSVEQFLCENCDRFLADRFVEGTCPYCLYEDARGDQCDKCGKLINAIDLKNPQCKVCRSTPCIRQSNHLFLDLPTLEPRLSSHLDRAMERGIWSTNAKTITRSWIRDGLKPRCVSRDLKWGTPVPLEGYQNKVFYVWYDAPIGYISITADYIDEWKKCKFSKSKKYGVFGDNAVEAGLPADIFRFYLLFIRPESQDSAFTWDDFMLKNNSELLNNLGNFVNRALMFLANNFGGKVQKVKLTPDDKKFIMNVSHELGSYIQNMEHVRLRDGLRNILSISSLGNQYMQSNKPWVLIKGCNDDKLRAGSVCSLAANVVHLIATLLHPFMPKTSTAMLQQLNVATNTAAAACTAADADDVTNGHQFVLDEHFRCYLKDGHCVGEVKPLFQKIEQSHINELKIKFSGKQQQQQQQQQMNGTVEGMDESSLSLKIQHQGDVVRKLKEQKAEKTKIDEEVKVLLKLKAHLSAISGKPMPASAPVSKKAKGKNPK</sequence>
<comment type="catalytic activity">
    <reaction evidence="11">
        <text>tRNA(Met) + L-methionine + ATP = L-methionyl-tRNA(Met) + AMP + diphosphate</text>
        <dbReference type="Rhea" id="RHEA:13481"/>
        <dbReference type="Rhea" id="RHEA-COMP:9667"/>
        <dbReference type="Rhea" id="RHEA-COMP:9698"/>
        <dbReference type="ChEBI" id="CHEBI:30616"/>
        <dbReference type="ChEBI" id="CHEBI:33019"/>
        <dbReference type="ChEBI" id="CHEBI:57844"/>
        <dbReference type="ChEBI" id="CHEBI:78442"/>
        <dbReference type="ChEBI" id="CHEBI:78530"/>
        <dbReference type="ChEBI" id="CHEBI:456215"/>
        <dbReference type="EC" id="6.1.1.10"/>
    </reaction>
</comment>
<evidence type="ECO:0000256" key="1">
    <source>
        <dbReference type="ARBA" id="ARBA00004496"/>
    </source>
</evidence>
<dbReference type="FunFam" id="1.10.730.10:FF:000037">
    <property type="entry name" value="Methionyl-tRNA synthetase"/>
    <property type="match status" value="1"/>
</dbReference>
<gene>
    <name evidence="16" type="primary">20205964</name>
    <name evidence="15" type="ORF">HELRODRAFT_176772</name>
</gene>
<dbReference type="OrthoDB" id="5844513at2759"/>
<dbReference type="PROSITE" id="PS51185">
    <property type="entry name" value="WHEP_TRS_2"/>
    <property type="match status" value="1"/>
</dbReference>
<evidence type="ECO:0000256" key="5">
    <source>
        <dbReference type="ARBA" id="ARBA00022598"/>
    </source>
</evidence>
<dbReference type="AlphaFoldDB" id="T1FAW5"/>
<dbReference type="PANTHER" id="PTHR45765">
    <property type="entry name" value="METHIONINE--TRNA LIGASE"/>
    <property type="match status" value="1"/>
</dbReference>
<evidence type="ECO:0000313" key="16">
    <source>
        <dbReference type="EnsemblMetazoa" id="HelroP176772"/>
    </source>
</evidence>
<evidence type="ECO:0000256" key="7">
    <source>
        <dbReference type="ARBA" id="ARBA00022840"/>
    </source>
</evidence>
<dbReference type="GO" id="GO:0005524">
    <property type="term" value="F:ATP binding"/>
    <property type="evidence" value="ECO:0007669"/>
    <property type="project" value="UniProtKB-KW"/>
</dbReference>
<evidence type="ECO:0000256" key="13">
    <source>
        <dbReference type="SAM" id="MobiDB-lite"/>
    </source>
</evidence>
<dbReference type="HOGENOM" id="CLU_009710_3_2_1"/>
<keyword evidence="6 12" id="KW-0547">Nucleotide-binding</keyword>
<dbReference type="InterPro" id="IPR009068">
    <property type="entry name" value="uS15_NS1_RNA-bd_sf"/>
</dbReference>
<evidence type="ECO:0000256" key="2">
    <source>
        <dbReference type="ARBA" id="ARBA00005594"/>
    </source>
</evidence>
<dbReference type="Gene3D" id="1.10.287.10">
    <property type="entry name" value="S15/NS1, RNA-binding"/>
    <property type="match status" value="1"/>
</dbReference>
<dbReference type="InParanoid" id="T1FAW5"/>
<dbReference type="GO" id="GO:0017101">
    <property type="term" value="C:aminoacyl-tRNA synthetase multienzyme complex"/>
    <property type="evidence" value="ECO:0000318"/>
    <property type="project" value="GO_Central"/>
</dbReference>
<dbReference type="InterPro" id="IPR033911">
    <property type="entry name" value="MetRS_core"/>
</dbReference>
<dbReference type="GO" id="GO:0006431">
    <property type="term" value="P:methionyl-tRNA aminoacylation"/>
    <property type="evidence" value="ECO:0000318"/>
    <property type="project" value="GO_Central"/>
</dbReference>
<reference evidence="16" key="3">
    <citation type="submission" date="2015-06" db="UniProtKB">
        <authorList>
            <consortium name="EnsemblMetazoa"/>
        </authorList>
    </citation>
    <scope>IDENTIFICATION</scope>
</reference>
<dbReference type="eggNOG" id="KOG1247">
    <property type="taxonomic scope" value="Eukaryota"/>
</dbReference>
<keyword evidence="5 12" id="KW-0436">Ligase</keyword>
<dbReference type="InterPro" id="IPR014729">
    <property type="entry name" value="Rossmann-like_a/b/a_fold"/>
</dbReference>
<dbReference type="SUPFAM" id="SSF57770">
    <property type="entry name" value="Methionyl-tRNA synthetase (MetRS), Zn-domain"/>
    <property type="match status" value="1"/>
</dbReference>
<evidence type="ECO:0000256" key="10">
    <source>
        <dbReference type="ARBA" id="ARBA00030904"/>
    </source>
</evidence>
<dbReference type="Pfam" id="PF00458">
    <property type="entry name" value="WHEP-TRS"/>
    <property type="match status" value="1"/>
</dbReference>
<dbReference type="GO" id="GO:0004825">
    <property type="term" value="F:methionine-tRNA ligase activity"/>
    <property type="evidence" value="ECO:0000318"/>
    <property type="project" value="GO_Central"/>
</dbReference>
<accession>T1FAW5</accession>
<evidence type="ECO:0000256" key="11">
    <source>
        <dbReference type="ARBA" id="ARBA00047364"/>
    </source>
</evidence>
<dbReference type="GeneID" id="20205964"/>
<evidence type="ECO:0000256" key="6">
    <source>
        <dbReference type="ARBA" id="ARBA00022741"/>
    </source>
</evidence>
<dbReference type="Proteomes" id="UP000015101">
    <property type="component" value="Unassembled WGS sequence"/>
</dbReference>
<dbReference type="OMA" id="YMRMAGH"/>
<protein>
    <recommendedName>
        <fullName evidence="4">Methionine--tRNA ligase, cytoplasmic</fullName>
        <ecNumber evidence="3">6.1.1.10</ecNumber>
    </recommendedName>
    <alternativeName>
        <fullName evidence="10">Methionyl-tRNA synthetase</fullName>
    </alternativeName>
</protein>
<dbReference type="EnsemblMetazoa" id="HelroT176772">
    <property type="protein sequence ID" value="HelroP176772"/>
    <property type="gene ID" value="HelroG176772"/>
</dbReference>
<name>T1FAW5_HELRO</name>
<feature type="region of interest" description="Disordered" evidence="13">
    <location>
        <begin position="752"/>
        <end position="772"/>
    </location>
</feature>
<evidence type="ECO:0000256" key="12">
    <source>
        <dbReference type="RuleBase" id="RU363039"/>
    </source>
</evidence>
<comment type="similarity">
    <text evidence="2 12">Belongs to the class-I aminoacyl-tRNA synthetase family.</text>
</comment>
<dbReference type="InterPro" id="IPR023458">
    <property type="entry name" value="Met-tRNA_ligase_1"/>
</dbReference>
<dbReference type="SUPFAM" id="SSF52374">
    <property type="entry name" value="Nucleotidylyl transferase"/>
    <property type="match status" value="1"/>
</dbReference>
<dbReference type="STRING" id="6412.T1FAW5"/>
<dbReference type="Pfam" id="PF19303">
    <property type="entry name" value="Anticodon_3"/>
    <property type="match status" value="1"/>
</dbReference>
<dbReference type="GO" id="GO:0005829">
    <property type="term" value="C:cytosol"/>
    <property type="evidence" value="ECO:0000318"/>
    <property type="project" value="GO_Central"/>
</dbReference>
<dbReference type="FunFam" id="1.10.287.10:FF:000014">
    <property type="entry name" value="Methionyl-tRNA synthetase"/>
    <property type="match status" value="1"/>
</dbReference>
<feature type="domain" description="WHEP-TRS" evidence="14">
    <location>
        <begin position="706"/>
        <end position="762"/>
    </location>
</feature>
<reference evidence="15 17" key="2">
    <citation type="journal article" date="2013" name="Nature">
        <title>Insights into bilaterian evolution from three spiralian genomes.</title>
        <authorList>
            <person name="Simakov O."/>
            <person name="Marletaz F."/>
            <person name="Cho S.J."/>
            <person name="Edsinger-Gonzales E."/>
            <person name="Havlak P."/>
            <person name="Hellsten U."/>
            <person name="Kuo D.H."/>
            <person name="Larsson T."/>
            <person name="Lv J."/>
            <person name="Arendt D."/>
            <person name="Savage R."/>
            <person name="Osoegawa K."/>
            <person name="de Jong P."/>
            <person name="Grimwood J."/>
            <person name="Chapman J.A."/>
            <person name="Shapiro H."/>
            <person name="Aerts A."/>
            <person name="Otillar R.P."/>
            <person name="Terry A.Y."/>
            <person name="Boore J.L."/>
            <person name="Grigoriev I.V."/>
            <person name="Lindberg D.R."/>
            <person name="Seaver E.C."/>
            <person name="Weisblat D.A."/>
            <person name="Putnam N.H."/>
            <person name="Rokhsar D.S."/>
        </authorList>
    </citation>
    <scope>NUCLEOTIDE SEQUENCE</scope>
</reference>
<dbReference type="CDD" id="cd00814">
    <property type="entry name" value="MetRS_core"/>
    <property type="match status" value="1"/>
</dbReference>
<dbReference type="InterPro" id="IPR014758">
    <property type="entry name" value="Met-tRNA_synth"/>
</dbReference>
<dbReference type="SMART" id="SM00991">
    <property type="entry name" value="WHEP-TRS"/>
    <property type="match status" value="1"/>
</dbReference>
<dbReference type="PROSITE" id="PS00178">
    <property type="entry name" value="AA_TRNA_LIGASE_I"/>
    <property type="match status" value="1"/>
</dbReference>
<keyword evidence="7 12" id="KW-0067">ATP-binding</keyword>
<evidence type="ECO:0000256" key="9">
    <source>
        <dbReference type="ARBA" id="ARBA00023146"/>
    </source>
</evidence>
<dbReference type="CDD" id="cd07957">
    <property type="entry name" value="Anticodon_Ia_Met"/>
    <property type="match status" value="1"/>
</dbReference>
<dbReference type="Pfam" id="PF09334">
    <property type="entry name" value="tRNA-synt_1g"/>
    <property type="match status" value="2"/>
</dbReference>
<keyword evidence="17" id="KW-1185">Reference proteome</keyword>
<comment type="subcellular location">
    <subcellularLocation>
        <location evidence="1">Cytoplasm</location>
    </subcellularLocation>
</comment>
<evidence type="ECO:0000313" key="15">
    <source>
        <dbReference type="EMBL" id="ESN99607.1"/>
    </source>
</evidence>
<dbReference type="SUPFAM" id="SSF47060">
    <property type="entry name" value="S15/NS1 RNA-binding domain"/>
    <property type="match status" value="1"/>
</dbReference>
<dbReference type="RefSeq" id="XP_009022365.1">
    <property type="nucleotide sequence ID" value="XM_009024117.1"/>
</dbReference>
<dbReference type="InterPro" id="IPR029038">
    <property type="entry name" value="MetRS_Zn"/>
</dbReference>
<dbReference type="PANTHER" id="PTHR45765:SF1">
    <property type="entry name" value="METHIONINE--TRNA LIGASE, CYTOPLASMIC"/>
    <property type="match status" value="1"/>
</dbReference>
<proteinExistence type="inferred from homology"/>
<keyword evidence="8 12" id="KW-0648">Protein biosynthesis</keyword>